<dbReference type="VEuPathDB" id="FungiDB:YALI1_F37264g"/>
<dbReference type="AlphaFoldDB" id="A0A1D8NQG4"/>
<dbReference type="GeneID" id="94584085"/>
<dbReference type="RefSeq" id="XP_068139609.1">
    <property type="nucleotide sequence ID" value="XM_068283508.1"/>
</dbReference>
<evidence type="ECO:0000313" key="1">
    <source>
        <dbReference type="EMBL" id="AOW07876.1"/>
    </source>
</evidence>
<reference evidence="1 2" key="1">
    <citation type="journal article" date="2016" name="PLoS ONE">
        <title>Sequence Assembly of Yarrowia lipolytica Strain W29/CLIB89 Shows Transposable Element Diversity.</title>
        <authorList>
            <person name="Magnan C."/>
            <person name="Yu J."/>
            <person name="Chang I."/>
            <person name="Jahn E."/>
            <person name="Kanomata Y."/>
            <person name="Wu J."/>
            <person name="Zeller M."/>
            <person name="Oakes M."/>
            <person name="Baldi P."/>
            <person name="Sandmeyer S."/>
        </authorList>
    </citation>
    <scope>NUCLEOTIDE SEQUENCE [LARGE SCALE GENOMIC DNA]</scope>
    <source>
        <strain evidence="2">CLIB89(W29)</strain>
    </source>
</reference>
<name>A0A1D8NQG4_YARLL</name>
<protein>
    <submittedName>
        <fullName evidence="1">Uncharacterized protein</fullName>
    </submittedName>
</protein>
<sequence length="72" mass="8073">MYGLTKDYKPNSESCEIETRDRKTRNFAISLIGGAVKATSYPAGLIRVVGGQSHHCLRLHPSMERNHRSACR</sequence>
<proteinExistence type="predicted"/>
<dbReference type="Proteomes" id="UP000182444">
    <property type="component" value="Chromosome 1F"/>
</dbReference>
<evidence type="ECO:0000313" key="2">
    <source>
        <dbReference type="Proteomes" id="UP000182444"/>
    </source>
</evidence>
<gene>
    <name evidence="1" type="ORF">YALI1_F37264g</name>
</gene>
<organism evidence="1 2">
    <name type="scientific">Yarrowia lipolytica</name>
    <name type="common">Candida lipolytica</name>
    <dbReference type="NCBI Taxonomy" id="4952"/>
    <lineage>
        <taxon>Eukaryota</taxon>
        <taxon>Fungi</taxon>
        <taxon>Dikarya</taxon>
        <taxon>Ascomycota</taxon>
        <taxon>Saccharomycotina</taxon>
        <taxon>Dipodascomycetes</taxon>
        <taxon>Dipodascales</taxon>
        <taxon>Dipodascales incertae sedis</taxon>
        <taxon>Yarrowia</taxon>
    </lineage>
</organism>
<accession>A0A1D8NQG4</accession>
<dbReference type="EMBL" id="CP017558">
    <property type="protein sequence ID" value="AOW07876.1"/>
    <property type="molecule type" value="Genomic_DNA"/>
</dbReference>